<feature type="compositionally biased region" description="Low complexity" evidence="2">
    <location>
        <begin position="1228"/>
        <end position="1245"/>
    </location>
</feature>
<feature type="region of interest" description="Disordered" evidence="2">
    <location>
        <begin position="1189"/>
        <end position="1321"/>
    </location>
</feature>
<dbReference type="InterPro" id="IPR024727">
    <property type="entry name" value="NAD_Glu_DH_N_ACT1"/>
</dbReference>
<evidence type="ECO:0000259" key="6">
    <source>
        <dbReference type="Pfam" id="PF21077"/>
    </source>
</evidence>
<dbReference type="InterPro" id="IPR049062">
    <property type="entry name" value="NAD_Glu_DH_ACT2"/>
</dbReference>
<evidence type="ECO:0000256" key="1">
    <source>
        <dbReference type="ARBA" id="ARBA00023002"/>
    </source>
</evidence>
<evidence type="ECO:0000256" key="2">
    <source>
        <dbReference type="SAM" id="MobiDB-lite"/>
    </source>
</evidence>
<feature type="region of interest" description="Disordered" evidence="2">
    <location>
        <begin position="1422"/>
        <end position="1516"/>
    </location>
</feature>
<feature type="region of interest" description="Disordered" evidence="2">
    <location>
        <begin position="1338"/>
        <end position="1405"/>
    </location>
</feature>
<dbReference type="STRING" id="314225.ELI_12410"/>
<dbReference type="SUPFAM" id="SSF51735">
    <property type="entry name" value="NAD(P)-binding Rossmann-fold domains"/>
    <property type="match status" value="1"/>
</dbReference>
<gene>
    <name evidence="7" type="ordered locus">ELI_12410</name>
</gene>
<feature type="compositionally biased region" description="Basic and acidic residues" evidence="2">
    <location>
        <begin position="1388"/>
        <end position="1399"/>
    </location>
</feature>
<evidence type="ECO:0000259" key="3">
    <source>
        <dbReference type="Pfam" id="PF05088"/>
    </source>
</evidence>
<sequence>MGTSEDAVAAKAGSKLNKALTKRLKDSMLPGDDPFAKGGIEEAAKFVLSAAASRKPGSAKIAMASALEDRRYLRIAIVNDDMPFLVDSVAATIASHGLSIDRLVHPVLRVERDDDNRLIGFARNQAAGDAESMIYIETERADAKERRELEKALKVTLADVRAAVEDWPLVQHLMRQDAASLGESEGAKLLQWLNSGMLTQLGHVTRYRDGTLDEMLGICRQSADQILADSSYERAFEWFDDASERTTRAPLVVKANRPSNVHRRVPLDLFIVPRVEDGQVVALSVHAGVWTSAALAAKPGKVPVLRAHLDDLLREFAFDPNGHAGKALVHAVTTLPYDLTIGFEQADLRRVATTMMGLVDRPRPRLSLVEAPLARHLFAFAWMPRDMMSTDVRRRIQAMLERETGSQLLDWSLEIEGGTLAMLRFVLDIRAFDGAIDEDTFEDQMQAMLRGWPEAVETALGEMHESGRAAALAARYRDAFPAFYRDDYGPGEAAIDIDRLHSLSASVESGANIRGVRLYRKAGDDPNQLRLKVYQIAGELPLSDAVPALENFGFDVLSEIPTPLDDGEFGTIHDFLLGLPTADPIEKLLERAETVEVAIASVLNEAAENDPFNRLVVEAGLTAQAAEWLRAFYRYLRQTGMGFTIYTVVDALSRAPAVTNALIALFKARHDPAFSEDREKAVNAARAAMKSGLAKVSAINDDRLLRLYGAAIDATLRTNAFAEAGKVALAFKLDSAQVPSLPKPVPWREIFVYSRRVEGIHLRSGPVARGGLRWSDRRDDFRTEILGLMKAQKVKNAVIVPSGAKGGFYPKQLPDPGRDRAGWAAEGQASYEIFIETLLSITDNIVEGKVVHPADVVINDGEDPYFVVAADKGTARFSDIANRIAQEREFWLDDAFASGGSNGYDHKAMGITAKGAWVSVQRHFLEMGIDVQTEPVTVVGCGDMSGDVFGNGMLLSKAIKLVAAFDHRHIFIDPDPDPAKSWKERKRMFDLPSSSWEDYDPKLISKGGGVFPRSAKTIKLSKQARDALGIEDAQIEPDALISAILKSPNDLLWFGGIGTYIKAERENNIQVGDPANDALRVDGQDLRVKVIGEGANLGVTQAGRIEFALNGGRINTDFIDNSAGVDCSDNEVNIKIALADARRSGKLSEKKRVALLAEMTDEVAEIVLEEQPAPGAGVVDRGRRRRFGHGFAPAADRNARGTGLSRPPDRGACRQRDVQPPRNRRGGLHAARAGGVTVVGQAGAAGRHRSKPAARRSGTAAQPVGIFPRADAPGIQEADRQPPAAPGHHRHRPCQPHRQPAGPDPSLRAGGRGKRGACRSRVRIRRCRAAVRCARNLGGTGRSCNARSDPADPVRPRGERDAHPDGRCAANIERLPDAERRGRRTRQGRAETFNRNREIARRRKPCAHDQAAARIRQCRCAGEARGQGHAPVRSRRSRGPRRPCQAHGNRPPQADQCLHHPRARSRPGLGAGDGGTDEPVGRLGAPAGRRSRARLPADAAGIPAAPDAAQRDEGQSVRNGECLARRECRGDPAVSLDDHPRTCAYAGCARHAGADCQPGAQRPVALNPNRLDERGAPPPFRCAWIERTFASWGQGTAARRRPSPCGKRVSKAASRF</sequence>
<dbReference type="InterPro" id="IPR028971">
    <property type="entry name" value="NAD-GDH_cat"/>
</dbReference>
<dbReference type="InterPro" id="IPR007780">
    <property type="entry name" value="NAD_Glu_DH_bac"/>
</dbReference>
<dbReference type="Pfam" id="PF21075">
    <property type="entry name" value="GDH_ACT1"/>
    <property type="match status" value="1"/>
</dbReference>
<dbReference type="KEGG" id="eli:ELI_12410"/>
<evidence type="ECO:0000259" key="4">
    <source>
        <dbReference type="Pfam" id="PF21075"/>
    </source>
</evidence>
<dbReference type="HOGENOM" id="CLU_243700_0_0_5"/>
<dbReference type="GO" id="GO:0004069">
    <property type="term" value="F:L-aspartate:2-oxoglutarate aminotransferase activity"/>
    <property type="evidence" value="ECO:0007669"/>
    <property type="project" value="InterPro"/>
</dbReference>
<feature type="compositionally biased region" description="Basic residues" evidence="2">
    <location>
        <begin position="1432"/>
        <end position="1441"/>
    </location>
</feature>
<dbReference type="PANTHER" id="PTHR43403:SF1">
    <property type="entry name" value="NAD-SPECIFIC GLUTAMATE DEHYDROGENASE"/>
    <property type="match status" value="1"/>
</dbReference>
<feature type="compositionally biased region" description="Basic and acidic residues" evidence="2">
    <location>
        <begin position="1349"/>
        <end position="1366"/>
    </location>
</feature>
<dbReference type="eggNOG" id="COG2902">
    <property type="taxonomic scope" value="Bacteria"/>
</dbReference>
<dbReference type="Pfam" id="PF21076">
    <property type="entry name" value="GDH_ACT2"/>
    <property type="match status" value="1"/>
</dbReference>
<dbReference type="EMBL" id="CP000157">
    <property type="protein sequence ID" value="ABC64574.1"/>
    <property type="molecule type" value="Genomic_DNA"/>
</dbReference>
<dbReference type="InterPro" id="IPR049056">
    <property type="entry name" value="NAD_Glu_DH_HM3"/>
</dbReference>
<name>Q2N6W7_ERYLH</name>
<keyword evidence="1" id="KW-0560">Oxidoreductase</keyword>
<feature type="compositionally biased region" description="Basic and acidic residues" evidence="2">
    <location>
        <begin position="1207"/>
        <end position="1219"/>
    </location>
</feature>
<protein>
    <submittedName>
        <fullName evidence="7">Uncharacterized protein</fullName>
    </submittedName>
</protein>
<dbReference type="Pfam" id="PF21073">
    <property type="entry name" value="GDH_HM1"/>
    <property type="match status" value="1"/>
</dbReference>
<feature type="region of interest" description="Disordered" evidence="2">
    <location>
        <begin position="1595"/>
        <end position="1616"/>
    </location>
</feature>
<organism evidence="7 8">
    <name type="scientific">Erythrobacter litoralis (strain HTCC2594)</name>
    <dbReference type="NCBI Taxonomy" id="314225"/>
    <lineage>
        <taxon>Bacteria</taxon>
        <taxon>Pseudomonadati</taxon>
        <taxon>Pseudomonadota</taxon>
        <taxon>Alphaproteobacteria</taxon>
        <taxon>Sphingomonadales</taxon>
        <taxon>Erythrobacteraceae</taxon>
        <taxon>Erythrobacter/Porphyrobacter group</taxon>
        <taxon>Erythrobacter</taxon>
    </lineage>
</organism>
<feature type="compositionally biased region" description="Low complexity" evidence="2">
    <location>
        <begin position="1496"/>
        <end position="1508"/>
    </location>
</feature>
<dbReference type="Pfam" id="PF21078">
    <property type="entry name" value="GDH_HM3"/>
    <property type="match status" value="1"/>
</dbReference>
<dbReference type="InterPro" id="IPR046346">
    <property type="entry name" value="Aminoacid_DH-like_N_sf"/>
</dbReference>
<dbReference type="InterPro" id="IPR049064">
    <property type="entry name" value="NAD_Glu_DH_ACT3"/>
</dbReference>
<feature type="domain" description="NAD-glutamate dehydrogenase N-terminal ACT1" evidence="4">
    <location>
        <begin position="49"/>
        <end position="153"/>
    </location>
</feature>
<accession>Q2N6W7</accession>
<proteinExistence type="predicted"/>
<keyword evidence="8" id="KW-1185">Reference proteome</keyword>
<dbReference type="Pfam" id="PF05088">
    <property type="entry name" value="Bac_GDH_CD"/>
    <property type="match status" value="1"/>
</dbReference>
<feature type="domain" description="NAD-glutamate dehydrogenase ACT2" evidence="5">
    <location>
        <begin position="366"/>
        <end position="452"/>
    </location>
</feature>
<feature type="compositionally biased region" description="Basic residues" evidence="2">
    <location>
        <begin position="1311"/>
        <end position="1321"/>
    </location>
</feature>
<dbReference type="PANTHER" id="PTHR43403">
    <property type="entry name" value="NAD-SPECIFIC GLUTAMATE DEHYDROGENASE"/>
    <property type="match status" value="1"/>
</dbReference>
<dbReference type="Proteomes" id="UP000008808">
    <property type="component" value="Chromosome"/>
</dbReference>
<evidence type="ECO:0000259" key="5">
    <source>
        <dbReference type="Pfam" id="PF21076"/>
    </source>
</evidence>
<feature type="domain" description="NAD-glutamate dehydrogenase catalytic" evidence="3">
    <location>
        <begin position="689"/>
        <end position="1171"/>
    </location>
</feature>
<dbReference type="Gene3D" id="3.40.50.720">
    <property type="entry name" value="NAD(P)-binding Rossmann-like Domain"/>
    <property type="match status" value="1"/>
</dbReference>
<reference evidence="8" key="1">
    <citation type="journal article" date="2009" name="J. Bacteriol.">
        <title>Complete genome sequence of Erythrobacter litoralis HTCC2594.</title>
        <authorList>
            <person name="Oh H.M."/>
            <person name="Giovannoni S.J."/>
            <person name="Ferriera S."/>
            <person name="Johnson J."/>
            <person name="Cho J.C."/>
        </authorList>
    </citation>
    <scope>NUCLEOTIDE SEQUENCE [LARGE SCALE GENOMIC DNA]</scope>
    <source>
        <strain evidence="8">HTCC2594</strain>
    </source>
</reference>
<dbReference type="Pfam" id="PF21077">
    <property type="entry name" value="GDH_ACT3"/>
    <property type="match status" value="1"/>
</dbReference>
<dbReference type="InterPro" id="IPR049058">
    <property type="entry name" value="NAD_Glu_DH_HM2"/>
</dbReference>
<dbReference type="GO" id="GO:0006538">
    <property type="term" value="P:L-glutamate catabolic process"/>
    <property type="evidence" value="ECO:0007669"/>
    <property type="project" value="InterPro"/>
</dbReference>
<evidence type="ECO:0000313" key="8">
    <source>
        <dbReference type="Proteomes" id="UP000008808"/>
    </source>
</evidence>
<dbReference type="GO" id="GO:0004352">
    <property type="term" value="F:glutamate dehydrogenase (NAD+) activity"/>
    <property type="evidence" value="ECO:0007669"/>
    <property type="project" value="InterPro"/>
</dbReference>
<dbReference type="InterPro" id="IPR049059">
    <property type="entry name" value="NAD_Glu_DH_HM1"/>
</dbReference>
<feature type="domain" description="NAD-glutamate dehydrogenase ACT3" evidence="6">
    <location>
        <begin position="516"/>
        <end position="583"/>
    </location>
</feature>
<dbReference type="SUPFAM" id="SSF53223">
    <property type="entry name" value="Aminoacid dehydrogenase-like, N-terminal domain"/>
    <property type="match status" value="1"/>
</dbReference>
<dbReference type="Pfam" id="PF21079">
    <property type="entry name" value="GDH_HM2"/>
    <property type="match status" value="1"/>
</dbReference>
<evidence type="ECO:0000313" key="7">
    <source>
        <dbReference type="EMBL" id="ABC64574.1"/>
    </source>
</evidence>
<dbReference type="InterPro" id="IPR036291">
    <property type="entry name" value="NAD(P)-bd_dom_sf"/>
</dbReference>